<dbReference type="EMBL" id="JARKHS020018561">
    <property type="protein sequence ID" value="KAK8772266.1"/>
    <property type="molecule type" value="Genomic_DNA"/>
</dbReference>
<dbReference type="AlphaFoldDB" id="A0AAQ4EBZ3"/>
<dbReference type="Proteomes" id="UP001321473">
    <property type="component" value="Unassembled WGS sequence"/>
</dbReference>
<protein>
    <submittedName>
        <fullName evidence="1">Uncharacterized protein</fullName>
    </submittedName>
</protein>
<accession>A0AAQ4EBZ3</accession>
<keyword evidence="2" id="KW-1185">Reference proteome</keyword>
<organism evidence="1 2">
    <name type="scientific">Amblyomma americanum</name>
    <name type="common">Lone star tick</name>
    <dbReference type="NCBI Taxonomy" id="6943"/>
    <lineage>
        <taxon>Eukaryota</taxon>
        <taxon>Metazoa</taxon>
        <taxon>Ecdysozoa</taxon>
        <taxon>Arthropoda</taxon>
        <taxon>Chelicerata</taxon>
        <taxon>Arachnida</taxon>
        <taxon>Acari</taxon>
        <taxon>Parasitiformes</taxon>
        <taxon>Ixodida</taxon>
        <taxon>Ixodoidea</taxon>
        <taxon>Ixodidae</taxon>
        <taxon>Amblyomminae</taxon>
        <taxon>Amblyomma</taxon>
    </lineage>
</organism>
<gene>
    <name evidence="1" type="ORF">V5799_024491</name>
</gene>
<evidence type="ECO:0000313" key="2">
    <source>
        <dbReference type="Proteomes" id="UP001321473"/>
    </source>
</evidence>
<name>A0AAQ4EBZ3_AMBAM</name>
<reference evidence="1 2" key="1">
    <citation type="journal article" date="2023" name="Arcadia Sci">
        <title>De novo assembly of a long-read Amblyomma americanum tick genome.</title>
        <authorList>
            <person name="Chou S."/>
            <person name="Poskanzer K.E."/>
            <person name="Rollins M."/>
            <person name="Thuy-Boun P.S."/>
        </authorList>
    </citation>
    <scope>NUCLEOTIDE SEQUENCE [LARGE SCALE GENOMIC DNA]</scope>
    <source>
        <strain evidence="1">F_SG_1</strain>
        <tissue evidence="1">Salivary glands</tissue>
    </source>
</reference>
<evidence type="ECO:0000313" key="1">
    <source>
        <dbReference type="EMBL" id="KAK8772266.1"/>
    </source>
</evidence>
<comment type="caution">
    <text evidence="1">The sequence shown here is derived from an EMBL/GenBank/DDBJ whole genome shotgun (WGS) entry which is preliminary data.</text>
</comment>
<sequence>MGPTMSMHPYRCVRQSSFAGCDNRHSTYCKNVTRRRHRTADEPGFGGVPFLRAALVKQLPFFVSLLFRRPFPRWHLFRRRDDSHRTQRGRP</sequence>
<proteinExistence type="predicted"/>